<dbReference type="RefSeq" id="WP_182606117.1">
    <property type="nucleotide sequence ID" value="NZ_VKHT01000252.1"/>
</dbReference>
<keyword evidence="2" id="KW-0732">Signal</keyword>
<comment type="caution">
    <text evidence="3">The sequence shown here is derived from an EMBL/GenBank/DDBJ whole genome shotgun (WGS) entry which is preliminary data.</text>
</comment>
<sequence>MVHTVRRLTITGALLVALLGAGTSAGIAHAASGPDSGTDVSPTDTIGDRPAPCPEPEPDNTIWD</sequence>
<keyword evidence="4" id="KW-1185">Reference proteome</keyword>
<evidence type="ECO:0000256" key="2">
    <source>
        <dbReference type="SAM" id="SignalP"/>
    </source>
</evidence>
<feature type="region of interest" description="Disordered" evidence="1">
    <location>
        <begin position="26"/>
        <end position="64"/>
    </location>
</feature>
<dbReference type="AlphaFoldDB" id="A0A7W3TCT5"/>
<evidence type="ECO:0000313" key="4">
    <source>
        <dbReference type="Proteomes" id="UP000538929"/>
    </source>
</evidence>
<dbReference type="EMBL" id="VKHT01000252">
    <property type="protein sequence ID" value="MBB0244501.1"/>
    <property type="molecule type" value="Genomic_DNA"/>
</dbReference>
<evidence type="ECO:0000256" key="1">
    <source>
        <dbReference type="SAM" id="MobiDB-lite"/>
    </source>
</evidence>
<organism evidence="3 4">
    <name type="scientific">Streptomyces alkaliphilus</name>
    <dbReference type="NCBI Taxonomy" id="1472722"/>
    <lineage>
        <taxon>Bacteria</taxon>
        <taxon>Bacillati</taxon>
        <taxon>Actinomycetota</taxon>
        <taxon>Actinomycetes</taxon>
        <taxon>Kitasatosporales</taxon>
        <taxon>Streptomycetaceae</taxon>
        <taxon>Streptomyces</taxon>
    </lineage>
</organism>
<protein>
    <submittedName>
        <fullName evidence="3">Uncharacterized protein</fullName>
    </submittedName>
</protein>
<proteinExistence type="predicted"/>
<accession>A0A7W3TCT5</accession>
<evidence type="ECO:0000313" key="3">
    <source>
        <dbReference type="EMBL" id="MBB0244501.1"/>
    </source>
</evidence>
<dbReference type="Proteomes" id="UP000538929">
    <property type="component" value="Unassembled WGS sequence"/>
</dbReference>
<feature type="chain" id="PRO_5030697368" evidence="2">
    <location>
        <begin position="31"/>
        <end position="64"/>
    </location>
</feature>
<gene>
    <name evidence="3" type="ORF">FNQ90_10390</name>
</gene>
<name>A0A7W3TCT5_9ACTN</name>
<feature type="signal peptide" evidence="2">
    <location>
        <begin position="1"/>
        <end position="30"/>
    </location>
</feature>
<reference evidence="4" key="1">
    <citation type="submission" date="2019-10" db="EMBL/GenBank/DDBJ databases">
        <title>Streptomyces sp. nov., a novel actinobacterium isolated from alkaline environment.</title>
        <authorList>
            <person name="Golinska P."/>
        </authorList>
    </citation>
    <scope>NUCLEOTIDE SEQUENCE [LARGE SCALE GENOMIC DNA]</scope>
    <source>
        <strain evidence="4">DSM 42118</strain>
    </source>
</reference>